<evidence type="ECO:0000256" key="3">
    <source>
        <dbReference type="ARBA" id="ARBA00023163"/>
    </source>
</evidence>
<dbReference type="Proteomes" id="UP001208938">
    <property type="component" value="Unassembled WGS sequence"/>
</dbReference>
<dbReference type="SUPFAM" id="SSF46785">
    <property type="entry name" value="Winged helix' DNA-binding domain"/>
    <property type="match status" value="1"/>
</dbReference>
<dbReference type="InterPro" id="IPR036388">
    <property type="entry name" value="WH-like_DNA-bd_sf"/>
</dbReference>
<proteinExistence type="predicted"/>
<comment type="caution">
    <text evidence="6">The sequence shown here is derived from an EMBL/GenBank/DDBJ whole genome shotgun (WGS) entry which is preliminary data.</text>
</comment>
<dbReference type="EMBL" id="JAPDFL010000001">
    <property type="protein sequence ID" value="MCW1932365.1"/>
    <property type="molecule type" value="Genomic_DNA"/>
</dbReference>
<dbReference type="Gene3D" id="1.10.10.10">
    <property type="entry name" value="Winged helix-like DNA-binding domain superfamily/Winged helix DNA-binding domain"/>
    <property type="match status" value="1"/>
</dbReference>
<evidence type="ECO:0000313" key="7">
    <source>
        <dbReference type="Proteomes" id="UP001208938"/>
    </source>
</evidence>
<feature type="region of interest" description="Disordered" evidence="4">
    <location>
        <begin position="1"/>
        <end position="25"/>
    </location>
</feature>
<dbReference type="PANTHER" id="PTHR35790:SF4">
    <property type="entry name" value="HTH-TYPE TRANSCRIPTIONAL REGULATOR PCHR"/>
    <property type="match status" value="1"/>
</dbReference>
<evidence type="ECO:0000256" key="2">
    <source>
        <dbReference type="ARBA" id="ARBA00023125"/>
    </source>
</evidence>
<organism evidence="6 7">
    <name type="scientific">Pararhodobacter zhoushanensis</name>
    <dbReference type="NCBI Taxonomy" id="2479545"/>
    <lineage>
        <taxon>Bacteria</taxon>
        <taxon>Pseudomonadati</taxon>
        <taxon>Pseudomonadota</taxon>
        <taxon>Alphaproteobacteria</taxon>
        <taxon>Rhodobacterales</taxon>
        <taxon>Paracoccaceae</taxon>
        <taxon>Pararhodobacter</taxon>
    </lineage>
</organism>
<dbReference type="InterPro" id="IPR052067">
    <property type="entry name" value="Metal_resp_HTH_trans_reg"/>
</dbReference>
<gene>
    <name evidence="6" type="ORF">OKW52_08870</name>
</gene>
<dbReference type="Pfam" id="PF12802">
    <property type="entry name" value="MarR_2"/>
    <property type="match status" value="1"/>
</dbReference>
<protein>
    <submittedName>
        <fullName evidence="6">MarR family winged helix-turn-helix transcriptional regulator</fullName>
    </submittedName>
</protein>
<keyword evidence="2" id="KW-0238">DNA-binding</keyword>
<dbReference type="PANTHER" id="PTHR35790">
    <property type="entry name" value="HTH-TYPE TRANSCRIPTIONAL REGULATOR PCHR"/>
    <property type="match status" value="1"/>
</dbReference>
<dbReference type="PROSITE" id="PS50995">
    <property type="entry name" value="HTH_MARR_2"/>
    <property type="match status" value="1"/>
</dbReference>
<evidence type="ECO:0000313" key="6">
    <source>
        <dbReference type="EMBL" id="MCW1932365.1"/>
    </source>
</evidence>
<dbReference type="InterPro" id="IPR000835">
    <property type="entry name" value="HTH_MarR-typ"/>
</dbReference>
<evidence type="ECO:0000256" key="4">
    <source>
        <dbReference type="SAM" id="MobiDB-lite"/>
    </source>
</evidence>
<reference evidence="6 7" key="1">
    <citation type="submission" date="2022-10" db="EMBL/GenBank/DDBJ databases">
        <title>Pararhodobacter sp. nov., isolated from marine algae.</title>
        <authorList>
            <person name="Choi B.J."/>
            <person name="Kim J.M."/>
            <person name="Lee J.K."/>
            <person name="Choi D.G."/>
            <person name="Jeon C.O."/>
        </authorList>
    </citation>
    <scope>NUCLEOTIDE SEQUENCE [LARGE SCALE GENOMIC DNA]</scope>
    <source>
        <strain evidence="6 7">ZQ420</strain>
    </source>
</reference>
<keyword evidence="1" id="KW-0805">Transcription regulation</keyword>
<evidence type="ECO:0000256" key="1">
    <source>
        <dbReference type="ARBA" id="ARBA00023015"/>
    </source>
</evidence>
<dbReference type="RefSeq" id="WP_264505376.1">
    <property type="nucleotide sequence ID" value="NZ_JAPDFL010000001.1"/>
</dbReference>
<sequence length="170" mass="19096">MTDKTPAQTCPEARISSPTTERNGRPVVDINQYTPYFLSAVNNKLSRGASQLYLERFGIGIVDWRVISMLAIEPWIAAARICQVVELDKAATSRSLSKLSEQGILDHEISEQDIRRRTWALNDKGYALHDAVLAVALDRENTLISGVEPQDLEIFLKVMRQMHGNLAQMD</sequence>
<dbReference type="InterPro" id="IPR036390">
    <property type="entry name" value="WH_DNA-bd_sf"/>
</dbReference>
<accession>A0ABT3GXZ8</accession>
<feature type="domain" description="HTH marR-type" evidence="5">
    <location>
        <begin position="31"/>
        <end position="164"/>
    </location>
</feature>
<evidence type="ECO:0000259" key="5">
    <source>
        <dbReference type="PROSITE" id="PS50995"/>
    </source>
</evidence>
<keyword evidence="7" id="KW-1185">Reference proteome</keyword>
<name>A0ABT3GXZ8_9RHOB</name>
<keyword evidence="3" id="KW-0804">Transcription</keyword>